<comment type="caution">
    <text evidence="2">The sequence shown here is derived from an EMBL/GenBank/DDBJ whole genome shotgun (WGS) entry which is preliminary data.</text>
</comment>
<reference evidence="2" key="1">
    <citation type="submission" date="2020-01" db="EMBL/GenBank/DDBJ databases">
        <authorList>
            <person name="Mishra B."/>
        </authorList>
    </citation>
    <scope>NUCLEOTIDE SEQUENCE [LARGE SCALE GENOMIC DNA]</scope>
</reference>
<dbReference type="PANTHER" id="PTHR46824">
    <property type="entry name" value="CALCIUM-BINDING PROTEIN CML48-RELATED"/>
    <property type="match status" value="1"/>
</dbReference>
<feature type="compositionally biased region" description="Basic and acidic residues" evidence="1">
    <location>
        <begin position="67"/>
        <end position="76"/>
    </location>
</feature>
<dbReference type="EMBL" id="CACVBM020000444">
    <property type="protein sequence ID" value="CAA7019356.1"/>
    <property type="molecule type" value="Genomic_DNA"/>
</dbReference>
<name>A0A6D2I1R2_9BRAS</name>
<dbReference type="InterPro" id="IPR044590">
    <property type="entry name" value="CML48/49/50"/>
</dbReference>
<sequence>MNSLQLHYSLHFLRPNHRLRSSTTLTSHFPGKINLRENSRVGAKSSSFNCFAQSETKESSFRNGESSAEKEEPERPPFDLAVILAGFQKISGNERLMQLGLTKPEARARPSNMTVSKCCLTVKGLTEKFKENDTKYSGSATFTYETFMLTVLPFLIA</sequence>
<proteinExistence type="predicted"/>
<dbReference type="Proteomes" id="UP000467841">
    <property type="component" value="Unassembled WGS sequence"/>
</dbReference>
<protein>
    <submittedName>
        <fullName evidence="2">Uncharacterized protein</fullName>
    </submittedName>
</protein>
<evidence type="ECO:0000313" key="2">
    <source>
        <dbReference type="EMBL" id="CAA7019356.1"/>
    </source>
</evidence>
<dbReference type="OrthoDB" id="186625at2759"/>
<dbReference type="PANTHER" id="PTHR46824:SF1">
    <property type="entry name" value="CALCIUM-BINDING PROTEIN CML49-RELATED"/>
    <property type="match status" value="1"/>
</dbReference>
<organism evidence="2 3">
    <name type="scientific">Microthlaspi erraticum</name>
    <dbReference type="NCBI Taxonomy" id="1685480"/>
    <lineage>
        <taxon>Eukaryota</taxon>
        <taxon>Viridiplantae</taxon>
        <taxon>Streptophyta</taxon>
        <taxon>Embryophyta</taxon>
        <taxon>Tracheophyta</taxon>
        <taxon>Spermatophyta</taxon>
        <taxon>Magnoliopsida</taxon>
        <taxon>eudicotyledons</taxon>
        <taxon>Gunneridae</taxon>
        <taxon>Pentapetalae</taxon>
        <taxon>rosids</taxon>
        <taxon>malvids</taxon>
        <taxon>Brassicales</taxon>
        <taxon>Brassicaceae</taxon>
        <taxon>Coluteocarpeae</taxon>
        <taxon>Microthlaspi</taxon>
    </lineage>
</organism>
<evidence type="ECO:0000313" key="3">
    <source>
        <dbReference type="Proteomes" id="UP000467841"/>
    </source>
</evidence>
<gene>
    <name evidence="2" type="ORF">MERR_LOCUS6591</name>
</gene>
<keyword evidence="3" id="KW-1185">Reference proteome</keyword>
<accession>A0A6D2I1R2</accession>
<feature type="region of interest" description="Disordered" evidence="1">
    <location>
        <begin position="53"/>
        <end position="76"/>
    </location>
</feature>
<dbReference type="AlphaFoldDB" id="A0A6D2I1R2"/>
<evidence type="ECO:0000256" key="1">
    <source>
        <dbReference type="SAM" id="MobiDB-lite"/>
    </source>
</evidence>